<protein>
    <submittedName>
        <fullName evidence="1">Uncharacterized protein</fullName>
    </submittedName>
</protein>
<reference evidence="1" key="1">
    <citation type="journal article" date="2020" name="Stud. Mycol.">
        <title>101 Dothideomycetes genomes: a test case for predicting lifestyles and emergence of pathogens.</title>
        <authorList>
            <person name="Haridas S."/>
            <person name="Albert R."/>
            <person name="Binder M."/>
            <person name="Bloem J."/>
            <person name="Labutti K."/>
            <person name="Salamov A."/>
            <person name="Andreopoulos B."/>
            <person name="Baker S."/>
            <person name="Barry K."/>
            <person name="Bills G."/>
            <person name="Bluhm B."/>
            <person name="Cannon C."/>
            <person name="Castanera R."/>
            <person name="Culley D."/>
            <person name="Daum C."/>
            <person name="Ezra D."/>
            <person name="Gonzalez J."/>
            <person name="Henrissat B."/>
            <person name="Kuo A."/>
            <person name="Liang C."/>
            <person name="Lipzen A."/>
            <person name="Lutzoni F."/>
            <person name="Magnuson J."/>
            <person name="Mondo S."/>
            <person name="Nolan M."/>
            <person name="Ohm R."/>
            <person name="Pangilinan J."/>
            <person name="Park H.-J."/>
            <person name="Ramirez L."/>
            <person name="Alfaro M."/>
            <person name="Sun H."/>
            <person name="Tritt A."/>
            <person name="Yoshinaga Y."/>
            <person name="Zwiers L.-H."/>
            <person name="Turgeon B."/>
            <person name="Goodwin S."/>
            <person name="Spatafora J."/>
            <person name="Crous P."/>
            <person name="Grigoriev I."/>
        </authorList>
    </citation>
    <scope>NUCLEOTIDE SEQUENCE</scope>
    <source>
        <strain evidence="1">CBS 675.92</strain>
    </source>
</reference>
<dbReference type="EMBL" id="ML976983">
    <property type="protein sequence ID" value="KAF1960029.1"/>
    <property type="molecule type" value="Genomic_DNA"/>
</dbReference>
<evidence type="ECO:0000313" key="1">
    <source>
        <dbReference type="EMBL" id="KAF1960029.1"/>
    </source>
</evidence>
<keyword evidence="2" id="KW-1185">Reference proteome</keyword>
<sequence length="218" mass="24964">MLPPRAGVLDEEVVQVVRETEACELCTIVYELEFNAGNTVEVFREYDNINCFPVLGVRKDFELDIARQLQHFFLPQPIEGIESLKVFLPILLVQATNMSLPREFCDTIYRYVSGNKPPERATIFRFSTATDIRRAVAQISMRDCDELGKVELRSLLLSRHPIRLCIGDISVFVEAFALLSGRIEDWDYHLITYWSDFKSNKIKYVDVLALLNAATPAL</sequence>
<dbReference type="AlphaFoldDB" id="A0A6A5U7S4"/>
<dbReference type="Proteomes" id="UP000800035">
    <property type="component" value="Unassembled WGS sequence"/>
</dbReference>
<name>A0A6A5U7S4_9PLEO</name>
<gene>
    <name evidence="1" type="ORF">CC80DRAFT_501319</name>
</gene>
<organism evidence="1 2">
    <name type="scientific">Byssothecium circinans</name>
    <dbReference type="NCBI Taxonomy" id="147558"/>
    <lineage>
        <taxon>Eukaryota</taxon>
        <taxon>Fungi</taxon>
        <taxon>Dikarya</taxon>
        <taxon>Ascomycota</taxon>
        <taxon>Pezizomycotina</taxon>
        <taxon>Dothideomycetes</taxon>
        <taxon>Pleosporomycetidae</taxon>
        <taxon>Pleosporales</taxon>
        <taxon>Massarineae</taxon>
        <taxon>Massarinaceae</taxon>
        <taxon>Byssothecium</taxon>
    </lineage>
</organism>
<evidence type="ECO:0000313" key="2">
    <source>
        <dbReference type="Proteomes" id="UP000800035"/>
    </source>
</evidence>
<accession>A0A6A5U7S4</accession>
<proteinExistence type="predicted"/>